<proteinExistence type="predicted"/>
<feature type="domain" description="CBS" evidence="3">
    <location>
        <begin position="76"/>
        <end position="132"/>
    </location>
</feature>
<dbReference type="PANTHER" id="PTHR43080:SF2">
    <property type="entry name" value="CBS DOMAIN-CONTAINING PROTEIN"/>
    <property type="match status" value="1"/>
</dbReference>
<gene>
    <name evidence="4" type="ORF">MKP09_24805</name>
</gene>
<dbReference type="EMBL" id="JAKWBL010000005">
    <property type="protein sequence ID" value="MCH5600900.1"/>
    <property type="molecule type" value="Genomic_DNA"/>
</dbReference>
<reference evidence="4 5" key="1">
    <citation type="submission" date="2022-02" db="EMBL/GenBank/DDBJ databases">
        <authorList>
            <person name="Min J."/>
        </authorList>
    </citation>
    <scope>NUCLEOTIDE SEQUENCE [LARGE SCALE GENOMIC DNA]</scope>
    <source>
        <strain evidence="4 5">GR10-1</strain>
    </source>
</reference>
<evidence type="ECO:0000256" key="2">
    <source>
        <dbReference type="PROSITE-ProRule" id="PRU00703"/>
    </source>
</evidence>
<evidence type="ECO:0000256" key="1">
    <source>
        <dbReference type="ARBA" id="ARBA00023122"/>
    </source>
</evidence>
<evidence type="ECO:0000313" key="4">
    <source>
        <dbReference type="EMBL" id="MCH5600900.1"/>
    </source>
</evidence>
<dbReference type="PANTHER" id="PTHR43080">
    <property type="entry name" value="CBS DOMAIN-CONTAINING PROTEIN CBSX3, MITOCHONDRIAL"/>
    <property type="match status" value="1"/>
</dbReference>
<organism evidence="4 5">
    <name type="scientific">Niabella ginsengisoli</name>
    <dbReference type="NCBI Taxonomy" id="522298"/>
    <lineage>
        <taxon>Bacteria</taxon>
        <taxon>Pseudomonadati</taxon>
        <taxon>Bacteroidota</taxon>
        <taxon>Chitinophagia</taxon>
        <taxon>Chitinophagales</taxon>
        <taxon>Chitinophagaceae</taxon>
        <taxon>Niabella</taxon>
    </lineage>
</organism>
<dbReference type="InterPro" id="IPR046342">
    <property type="entry name" value="CBS_dom_sf"/>
</dbReference>
<protein>
    <submittedName>
        <fullName evidence="4">CBS domain-containing protein</fullName>
    </submittedName>
</protein>
<dbReference type="SUPFAM" id="SSF54631">
    <property type="entry name" value="CBS-domain pair"/>
    <property type="match status" value="1"/>
</dbReference>
<dbReference type="InterPro" id="IPR044725">
    <property type="entry name" value="CBSX3_CBS_dom"/>
</dbReference>
<dbReference type="SMART" id="SM00116">
    <property type="entry name" value="CBS"/>
    <property type="match status" value="2"/>
</dbReference>
<keyword evidence="1 2" id="KW-0129">CBS domain</keyword>
<name>A0ABS9SRA5_9BACT</name>
<evidence type="ECO:0000259" key="3">
    <source>
        <dbReference type="PROSITE" id="PS51371"/>
    </source>
</evidence>
<dbReference type="InterPro" id="IPR000644">
    <property type="entry name" value="CBS_dom"/>
</dbReference>
<dbReference type="CDD" id="cd04623">
    <property type="entry name" value="CBS_pair_bac_euk"/>
    <property type="match status" value="1"/>
</dbReference>
<dbReference type="Pfam" id="PF00571">
    <property type="entry name" value="CBS"/>
    <property type="match status" value="2"/>
</dbReference>
<evidence type="ECO:0000313" key="5">
    <source>
        <dbReference type="Proteomes" id="UP001202248"/>
    </source>
</evidence>
<dbReference type="Proteomes" id="UP001202248">
    <property type="component" value="Unassembled WGS sequence"/>
</dbReference>
<dbReference type="InterPro" id="IPR051257">
    <property type="entry name" value="Diverse_CBS-Domain"/>
</dbReference>
<accession>A0ABS9SRA5</accession>
<comment type="caution">
    <text evidence="4">The sequence shown here is derived from an EMBL/GenBank/DDBJ whole genome shotgun (WGS) entry which is preliminary data.</text>
</comment>
<dbReference type="RefSeq" id="WP_240833421.1">
    <property type="nucleotide sequence ID" value="NZ_JAKWBL010000005.1"/>
</dbReference>
<keyword evidence="5" id="KW-1185">Reference proteome</keyword>
<dbReference type="Gene3D" id="3.10.580.10">
    <property type="entry name" value="CBS-domain"/>
    <property type="match status" value="1"/>
</dbReference>
<dbReference type="PROSITE" id="PS51371">
    <property type="entry name" value="CBS"/>
    <property type="match status" value="2"/>
</dbReference>
<sequence>MSKVATILARKGSNAVSIQTNTTVYDALKIMSDKNIGSLIVLEDGKYAGILTERDYSRKVILQGKHSSEITVGEIMSTDLPDVNPSDTVERCMQLMSDKNIRYLPVFDGGNLAGIISISDVVTETIIQQKETISQLKNYIQG</sequence>
<feature type="domain" description="CBS" evidence="3">
    <location>
        <begin position="9"/>
        <end position="68"/>
    </location>
</feature>